<feature type="compositionally biased region" description="Polar residues" evidence="1">
    <location>
        <begin position="10"/>
        <end position="30"/>
    </location>
</feature>
<feature type="region of interest" description="Disordered" evidence="1">
    <location>
        <begin position="89"/>
        <end position="112"/>
    </location>
</feature>
<accession>A0A167JAS0</accession>
<dbReference type="InParanoid" id="A0A167JAS0"/>
<dbReference type="VEuPathDB" id="FungiDB:PHYBLDRAFT_153307"/>
<dbReference type="Proteomes" id="UP000077315">
    <property type="component" value="Unassembled WGS sequence"/>
</dbReference>
<dbReference type="EMBL" id="KV441009">
    <property type="protein sequence ID" value="OAD65618.1"/>
    <property type="molecule type" value="Genomic_DNA"/>
</dbReference>
<proteinExistence type="predicted"/>
<gene>
    <name evidence="2" type="ORF">PHYBLDRAFT_153307</name>
</gene>
<evidence type="ECO:0000256" key="1">
    <source>
        <dbReference type="SAM" id="MobiDB-lite"/>
    </source>
</evidence>
<dbReference type="AlphaFoldDB" id="A0A167JAS0"/>
<protein>
    <submittedName>
        <fullName evidence="2">Uncharacterized protein</fullName>
    </submittedName>
</protein>
<organism evidence="2 3">
    <name type="scientific">Phycomyces blakesleeanus (strain ATCC 8743b / DSM 1359 / FGSC 10004 / NBRC 33097 / NRRL 1555)</name>
    <dbReference type="NCBI Taxonomy" id="763407"/>
    <lineage>
        <taxon>Eukaryota</taxon>
        <taxon>Fungi</taxon>
        <taxon>Fungi incertae sedis</taxon>
        <taxon>Mucoromycota</taxon>
        <taxon>Mucoromycotina</taxon>
        <taxon>Mucoromycetes</taxon>
        <taxon>Mucorales</taxon>
        <taxon>Phycomycetaceae</taxon>
        <taxon>Phycomyces</taxon>
    </lineage>
</organism>
<evidence type="ECO:0000313" key="2">
    <source>
        <dbReference type="EMBL" id="OAD65618.1"/>
    </source>
</evidence>
<feature type="region of interest" description="Disordered" evidence="1">
    <location>
        <begin position="1"/>
        <end position="30"/>
    </location>
</feature>
<dbReference type="RefSeq" id="XP_018283658.1">
    <property type="nucleotide sequence ID" value="XM_018433110.1"/>
</dbReference>
<evidence type="ECO:0000313" key="3">
    <source>
        <dbReference type="Proteomes" id="UP000077315"/>
    </source>
</evidence>
<dbReference type="OrthoDB" id="2326498at2759"/>
<name>A0A167JAS0_PHYB8</name>
<dbReference type="GeneID" id="28994016"/>
<keyword evidence="3" id="KW-1185">Reference proteome</keyword>
<sequence length="112" mass="12439">MEDYRHPANAINSIDASQYHTSPPIKDTTQTSLFNYPATQATAMENEIDYGDDVEVTEPSYLNGYYKKMKGTIQQIAGIILQDGDLEGEGEQSQINGEKEIEAVSKRQSCTT</sequence>
<reference evidence="3" key="1">
    <citation type="submission" date="2015-06" db="EMBL/GenBank/DDBJ databases">
        <title>Expansion of signal transduction pathways in fungi by whole-genome duplication.</title>
        <authorList>
            <consortium name="DOE Joint Genome Institute"/>
            <person name="Corrochano L.M."/>
            <person name="Kuo A."/>
            <person name="Marcet-Houben M."/>
            <person name="Polaino S."/>
            <person name="Salamov A."/>
            <person name="Villalobos J.M."/>
            <person name="Alvarez M.I."/>
            <person name="Avalos J."/>
            <person name="Benito E.P."/>
            <person name="Benoit I."/>
            <person name="Burger G."/>
            <person name="Camino L.P."/>
            <person name="Canovas D."/>
            <person name="Cerda-Olmedo E."/>
            <person name="Cheng J.-F."/>
            <person name="Dominguez A."/>
            <person name="Elias M."/>
            <person name="Eslava A.P."/>
            <person name="Glaser F."/>
            <person name="Grimwood J."/>
            <person name="Gutierrez G."/>
            <person name="Heitman J."/>
            <person name="Henrissat B."/>
            <person name="Iturriaga E.A."/>
            <person name="Lang B.F."/>
            <person name="Lavin J.L."/>
            <person name="Lee S."/>
            <person name="Li W."/>
            <person name="Lindquist E."/>
            <person name="Lopez-Garcia S."/>
            <person name="Luque E.M."/>
            <person name="Marcos A.T."/>
            <person name="Martin J."/>
            <person name="McCluskey K."/>
            <person name="Medina H.R."/>
            <person name="Miralles-Duran A."/>
            <person name="Miyazaki A."/>
            <person name="Munoz-Torres E."/>
            <person name="Oguiza J.A."/>
            <person name="Ohm R."/>
            <person name="Olmedo M."/>
            <person name="Orejas M."/>
            <person name="Ortiz-Castellanos L."/>
            <person name="Pisabarro A.G."/>
            <person name="Rodriguez-Romero J."/>
            <person name="Ruiz-Herrera J."/>
            <person name="Ruiz-Vazquez R."/>
            <person name="Sanz C."/>
            <person name="Schackwitz W."/>
            <person name="Schmutz J."/>
            <person name="Shahriari M."/>
            <person name="Shelest E."/>
            <person name="Silva-Franco F."/>
            <person name="Soanes D."/>
            <person name="Syed K."/>
            <person name="Tagua V.G."/>
            <person name="Talbot N.J."/>
            <person name="Thon M."/>
            <person name="De vries R.P."/>
            <person name="Wiebenga A."/>
            <person name="Yadav J.S."/>
            <person name="Braun E.L."/>
            <person name="Baker S."/>
            <person name="Garre V."/>
            <person name="Horwitz B."/>
            <person name="Torres-Martinez S."/>
            <person name="Idnurm A."/>
            <person name="Herrera-Estrella A."/>
            <person name="Gabaldon T."/>
            <person name="Grigoriev I.V."/>
        </authorList>
    </citation>
    <scope>NUCLEOTIDE SEQUENCE [LARGE SCALE GENOMIC DNA]</scope>
    <source>
        <strain evidence="3">NRRL 1555(-)</strain>
    </source>
</reference>